<dbReference type="Proteomes" id="UP000683246">
    <property type="component" value="Chromosome"/>
</dbReference>
<organism evidence="6 7">
    <name type="scientific">Vallitalea pronyensis</name>
    <dbReference type="NCBI Taxonomy" id="1348613"/>
    <lineage>
        <taxon>Bacteria</taxon>
        <taxon>Bacillati</taxon>
        <taxon>Bacillota</taxon>
        <taxon>Clostridia</taxon>
        <taxon>Lachnospirales</taxon>
        <taxon>Vallitaleaceae</taxon>
        <taxon>Vallitalea</taxon>
    </lineage>
</organism>
<dbReference type="PANTHER" id="PTHR43479:SF20">
    <property type="entry name" value="HTH TETR-TYPE DOMAIN-CONTAINING PROTEIN"/>
    <property type="match status" value="1"/>
</dbReference>
<name>A0A8J8SG01_9FIRM</name>
<reference evidence="6" key="1">
    <citation type="submission" date="2020-07" db="EMBL/GenBank/DDBJ databases">
        <title>Vallitalea pronyensis genome.</title>
        <authorList>
            <person name="Postec A."/>
        </authorList>
    </citation>
    <scope>NUCLEOTIDE SEQUENCE</scope>
    <source>
        <strain evidence="6">FatNI3</strain>
    </source>
</reference>
<dbReference type="PROSITE" id="PS50977">
    <property type="entry name" value="HTH_TETR_2"/>
    <property type="match status" value="1"/>
</dbReference>
<evidence type="ECO:0000256" key="2">
    <source>
        <dbReference type="ARBA" id="ARBA00023125"/>
    </source>
</evidence>
<keyword evidence="3" id="KW-0804">Transcription</keyword>
<feature type="domain" description="HTH tetR-type" evidence="5">
    <location>
        <begin position="9"/>
        <end position="69"/>
    </location>
</feature>
<evidence type="ECO:0000313" key="6">
    <source>
        <dbReference type="EMBL" id="QUI22106.1"/>
    </source>
</evidence>
<evidence type="ECO:0000256" key="1">
    <source>
        <dbReference type="ARBA" id="ARBA00023015"/>
    </source>
</evidence>
<protein>
    <submittedName>
        <fullName evidence="6">TetR/AcrR family transcriptional regulator</fullName>
    </submittedName>
</protein>
<dbReference type="SUPFAM" id="SSF46689">
    <property type="entry name" value="Homeodomain-like"/>
    <property type="match status" value="1"/>
</dbReference>
<gene>
    <name evidence="6" type="ORF">HZI73_07245</name>
</gene>
<dbReference type="InterPro" id="IPR025996">
    <property type="entry name" value="MT1864/Rv1816-like_C"/>
</dbReference>
<dbReference type="AlphaFoldDB" id="A0A8J8SG01"/>
<evidence type="ECO:0000256" key="3">
    <source>
        <dbReference type="ARBA" id="ARBA00023163"/>
    </source>
</evidence>
<feature type="DNA-binding region" description="H-T-H motif" evidence="4">
    <location>
        <begin position="32"/>
        <end position="51"/>
    </location>
</feature>
<dbReference type="InterPro" id="IPR009057">
    <property type="entry name" value="Homeodomain-like_sf"/>
</dbReference>
<dbReference type="InterPro" id="IPR036271">
    <property type="entry name" value="Tet_transcr_reg_TetR-rel_C_sf"/>
</dbReference>
<dbReference type="GO" id="GO:0003677">
    <property type="term" value="F:DNA binding"/>
    <property type="evidence" value="ECO:0007669"/>
    <property type="project" value="UniProtKB-UniRule"/>
</dbReference>
<dbReference type="InterPro" id="IPR050624">
    <property type="entry name" value="HTH-type_Tx_Regulator"/>
</dbReference>
<sequence length="202" mass="23383">MDKATYHHGDLKQELIHNGLLLLDKEGIAGFSLRKVASMCGVSHNAPYKHFKDKDELIRDIISEIWHQFYLALRKGVDLYPEEPALQIVEMGKQYVKFLVENPEYLKLMFLSDSTFPVRLEIKINEATISSNKNSPAFKVFRDTAENYFKEIQLDQGLYMQKTLTMWSLVHGLALLIPKSVIEYDKGYLDLVESLIRMNIVK</sequence>
<dbReference type="PANTHER" id="PTHR43479">
    <property type="entry name" value="ACREF/ENVCD OPERON REPRESSOR-RELATED"/>
    <property type="match status" value="1"/>
</dbReference>
<dbReference type="InterPro" id="IPR001647">
    <property type="entry name" value="HTH_TetR"/>
</dbReference>
<evidence type="ECO:0000313" key="7">
    <source>
        <dbReference type="Proteomes" id="UP000683246"/>
    </source>
</evidence>
<dbReference type="Pfam" id="PF13305">
    <property type="entry name" value="TetR_C_33"/>
    <property type="match status" value="1"/>
</dbReference>
<evidence type="ECO:0000256" key="4">
    <source>
        <dbReference type="PROSITE-ProRule" id="PRU00335"/>
    </source>
</evidence>
<keyword evidence="7" id="KW-1185">Reference proteome</keyword>
<dbReference type="SUPFAM" id="SSF48498">
    <property type="entry name" value="Tetracyclin repressor-like, C-terminal domain"/>
    <property type="match status" value="1"/>
</dbReference>
<proteinExistence type="predicted"/>
<dbReference type="KEGG" id="vpy:HZI73_07245"/>
<dbReference type="RefSeq" id="WP_212697584.1">
    <property type="nucleotide sequence ID" value="NZ_CP058649.1"/>
</dbReference>
<dbReference type="EMBL" id="CP058649">
    <property type="protein sequence ID" value="QUI22106.1"/>
    <property type="molecule type" value="Genomic_DNA"/>
</dbReference>
<evidence type="ECO:0000259" key="5">
    <source>
        <dbReference type="PROSITE" id="PS50977"/>
    </source>
</evidence>
<keyword evidence="1" id="KW-0805">Transcription regulation</keyword>
<dbReference type="Gene3D" id="1.10.357.10">
    <property type="entry name" value="Tetracycline Repressor, domain 2"/>
    <property type="match status" value="1"/>
</dbReference>
<dbReference type="Pfam" id="PF00440">
    <property type="entry name" value="TetR_N"/>
    <property type="match status" value="1"/>
</dbReference>
<accession>A0A8J8SG01</accession>
<keyword evidence="2 4" id="KW-0238">DNA-binding</keyword>